<proteinExistence type="predicted"/>
<organism evidence="1 2">
    <name type="scientific">Anabaena lutea FACHB-196</name>
    <dbReference type="NCBI Taxonomy" id="2692881"/>
    <lineage>
        <taxon>Bacteria</taxon>
        <taxon>Bacillati</taxon>
        <taxon>Cyanobacteriota</taxon>
        <taxon>Cyanophyceae</taxon>
        <taxon>Nostocales</taxon>
        <taxon>Nostocaceae</taxon>
        <taxon>Anabaena</taxon>
    </lineage>
</organism>
<keyword evidence="2" id="KW-1185">Reference proteome</keyword>
<evidence type="ECO:0000313" key="1">
    <source>
        <dbReference type="EMBL" id="MBD2569709.1"/>
    </source>
</evidence>
<dbReference type="Proteomes" id="UP000640531">
    <property type="component" value="Unassembled WGS sequence"/>
</dbReference>
<sequence length="91" mass="9943">MTSSQSIKPFDEQYLLVSKRNILASNLAVASLANYVSLVAGKPVDQIIVGVGVESRKLAEKFTQEEVDSHVQTILDTYEDESSSTPINNTL</sequence>
<protein>
    <submittedName>
        <fullName evidence="1">Uncharacterized protein</fullName>
    </submittedName>
</protein>
<dbReference type="RefSeq" id="WP_190716750.1">
    <property type="nucleotide sequence ID" value="NZ_JACJST010000017.1"/>
</dbReference>
<dbReference type="EMBL" id="JACJST010000017">
    <property type="protein sequence ID" value="MBD2569709.1"/>
    <property type="molecule type" value="Genomic_DNA"/>
</dbReference>
<gene>
    <name evidence="1" type="ORF">H6G59_17775</name>
</gene>
<reference evidence="1 2" key="1">
    <citation type="journal article" date="2020" name="ISME J.">
        <title>Comparative genomics reveals insights into cyanobacterial evolution and habitat adaptation.</title>
        <authorList>
            <person name="Chen M.Y."/>
            <person name="Teng W.K."/>
            <person name="Zhao L."/>
            <person name="Hu C.X."/>
            <person name="Zhou Y.K."/>
            <person name="Han B.P."/>
            <person name="Song L.R."/>
            <person name="Shu W.S."/>
        </authorList>
    </citation>
    <scope>NUCLEOTIDE SEQUENCE [LARGE SCALE GENOMIC DNA]</scope>
    <source>
        <strain evidence="1 2">FACHB-196</strain>
    </source>
</reference>
<accession>A0ABR8FLB3</accession>
<comment type="caution">
    <text evidence="1">The sequence shown here is derived from an EMBL/GenBank/DDBJ whole genome shotgun (WGS) entry which is preliminary data.</text>
</comment>
<evidence type="ECO:0000313" key="2">
    <source>
        <dbReference type="Proteomes" id="UP000640531"/>
    </source>
</evidence>
<name>A0ABR8FLB3_9NOST</name>